<comment type="caution">
    <text evidence="1">The sequence shown here is derived from an EMBL/GenBank/DDBJ whole genome shotgun (WGS) entry which is preliminary data.</text>
</comment>
<organism evidence="1 2">
    <name type="scientific">Nocardiopsis tropica</name>
    <dbReference type="NCBI Taxonomy" id="109330"/>
    <lineage>
        <taxon>Bacteria</taxon>
        <taxon>Bacillati</taxon>
        <taxon>Actinomycetota</taxon>
        <taxon>Actinomycetes</taxon>
        <taxon>Streptosporangiales</taxon>
        <taxon>Nocardiopsidaceae</taxon>
        <taxon>Nocardiopsis</taxon>
    </lineage>
</organism>
<name>A0ABU7KRN8_9ACTN</name>
<dbReference type="Proteomes" id="UP001348641">
    <property type="component" value="Unassembled WGS sequence"/>
</dbReference>
<reference evidence="1 2" key="1">
    <citation type="submission" date="2023-07" db="EMBL/GenBank/DDBJ databases">
        <authorList>
            <person name="Girao M."/>
            <person name="Carvalho M.F."/>
        </authorList>
    </citation>
    <scope>NUCLEOTIDE SEQUENCE [LARGE SCALE GENOMIC DNA]</scope>
    <source>
        <strain evidence="1 2">66/93</strain>
    </source>
</reference>
<sequence>MTPEQIATDLYDAAHHLRWLLGQFTTETVTTDAPMYTEAPDDDPFSQETEIAREGRHIAHATGPDTAAYLSMWNTDVAVKIASMFEAAGEQAEQGQTDEHIDRVHDLARALCPHLTDREHQVPTVAEMTAKFTAATS</sequence>
<evidence type="ECO:0000313" key="1">
    <source>
        <dbReference type="EMBL" id="MEE2051742.1"/>
    </source>
</evidence>
<dbReference type="RefSeq" id="WP_330158805.1">
    <property type="nucleotide sequence ID" value="NZ_BAAAJA010000049.1"/>
</dbReference>
<proteinExistence type="predicted"/>
<protein>
    <submittedName>
        <fullName evidence="1">Uncharacterized protein</fullName>
    </submittedName>
</protein>
<accession>A0ABU7KRN8</accession>
<gene>
    <name evidence="1" type="ORF">Q8A49_14675</name>
</gene>
<dbReference type="EMBL" id="JAUUCC010000033">
    <property type="protein sequence ID" value="MEE2051742.1"/>
    <property type="molecule type" value="Genomic_DNA"/>
</dbReference>
<evidence type="ECO:0000313" key="2">
    <source>
        <dbReference type="Proteomes" id="UP001348641"/>
    </source>
</evidence>